<reference evidence="3" key="1">
    <citation type="submission" date="2014-09" db="EMBL/GenBank/DDBJ databases">
        <authorList>
            <person name="Mudge J."/>
            <person name="Ramaraj T."/>
            <person name="Lindquist I.E."/>
            <person name="Bharti A.K."/>
            <person name="Sundararajan A."/>
            <person name="Cameron C.T."/>
            <person name="Woodward J.E."/>
            <person name="May G.D."/>
            <person name="Brubaker C."/>
            <person name="Broadhvest J."/>
            <person name="Wilkins T.A."/>
        </authorList>
    </citation>
    <scope>NUCLEOTIDE SEQUENCE</scope>
    <source>
        <strain evidence="3">cv. AKA8401</strain>
    </source>
</reference>
<evidence type="ECO:0000313" key="3">
    <source>
        <dbReference type="Proteomes" id="UP000032142"/>
    </source>
</evidence>
<accession>A0A0B0PHY6</accession>
<organism evidence="2 3">
    <name type="scientific">Gossypium arboreum</name>
    <name type="common">Tree cotton</name>
    <name type="synonym">Gossypium nanking</name>
    <dbReference type="NCBI Taxonomy" id="29729"/>
    <lineage>
        <taxon>Eukaryota</taxon>
        <taxon>Viridiplantae</taxon>
        <taxon>Streptophyta</taxon>
        <taxon>Embryophyta</taxon>
        <taxon>Tracheophyta</taxon>
        <taxon>Spermatophyta</taxon>
        <taxon>Magnoliopsida</taxon>
        <taxon>eudicotyledons</taxon>
        <taxon>Gunneridae</taxon>
        <taxon>Pentapetalae</taxon>
        <taxon>rosids</taxon>
        <taxon>malvids</taxon>
        <taxon>Malvales</taxon>
        <taxon>Malvaceae</taxon>
        <taxon>Malvoideae</taxon>
        <taxon>Gossypium</taxon>
    </lineage>
</organism>
<feature type="region of interest" description="Disordered" evidence="1">
    <location>
        <begin position="1"/>
        <end position="40"/>
    </location>
</feature>
<gene>
    <name evidence="2" type="ORF">F383_31758</name>
</gene>
<dbReference type="EMBL" id="KN427226">
    <property type="protein sequence ID" value="KHG24049.1"/>
    <property type="molecule type" value="Genomic_DNA"/>
</dbReference>
<sequence length="60" mass="6936">MKREKGARKETRNPSMPISSRGSHEQKTSNAGILKFTVNPLRRIRQHHGEIGRGAWRTKR</sequence>
<name>A0A0B0PHY6_GOSAR</name>
<evidence type="ECO:0000256" key="1">
    <source>
        <dbReference type="SAM" id="MobiDB-lite"/>
    </source>
</evidence>
<dbReference type="AlphaFoldDB" id="A0A0B0PHY6"/>
<protein>
    <submittedName>
        <fullName evidence="2">Tc00</fullName>
    </submittedName>
</protein>
<dbReference type="Proteomes" id="UP000032142">
    <property type="component" value="Unassembled WGS sequence"/>
</dbReference>
<proteinExistence type="predicted"/>
<keyword evidence="3" id="KW-1185">Reference proteome</keyword>
<evidence type="ECO:0000313" key="2">
    <source>
        <dbReference type="EMBL" id="KHG24049.1"/>
    </source>
</evidence>
<feature type="compositionally biased region" description="Basic and acidic residues" evidence="1">
    <location>
        <begin position="1"/>
        <end position="12"/>
    </location>
</feature>